<proteinExistence type="predicted"/>
<gene>
    <name evidence="1" type="ORF">AB675_11773</name>
</gene>
<accession>A0A0N1HJR2</accession>
<dbReference type="Proteomes" id="UP000038010">
    <property type="component" value="Unassembled WGS sequence"/>
</dbReference>
<dbReference type="EMBL" id="LFJN01000028">
    <property type="protein sequence ID" value="KPI36785.1"/>
    <property type="molecule type" value="Genomic_DNA"/>
</dbReference>
<reference evidence="1 2" key="1">
    <citation type="submission" date="2015-06" db="EMBL/GenBank/DDBJ databases">
        <title>Draft genome of the ant-associated black yeast Phialophora attae CBS 131958.</title>
        <authorList>
            <person name="Moreno L.F."/>
            <person name="Stielow B.J."/>
            <person name="de Hoog S."/>
            <person name="Vicente V.A."/>
            <person name="Weiss V.A."/>
            <person name="de Vries M."/>
            <person name="Cruz L.M."/>
            <person name="Souza E.M."/>
        </authorList>
    </citation>
    <scope>NUCLEOTIDE SEQUENCE [LARGE SCALE GENOMIC DNA]</scope>
    <source>
        <strain evidence="1 2">CBS 131958</strain>
    </source>
</reference>
<protein>
    <submittedName>
        <fullName evidence="1">Uncharacterized protein</fullName>
    </submittedName>
</protein>
<comment type="caution">
    <text evidence="1">The sequence shown here is derived from an EMBL/GenBank/DDBJ whole genome shotgun (WGS) entry which is preliminary data.</text>
</comment>
<evidence type="ECO:0000313" key="2">
    <source>
        <dbReference type="Proteomes" id="UP000038010"/>
    </source>
</evidence>
<evidence type="ECO:0000313" key="1">
    <source>
        <dbReference type="EMBL" id="KPI36785.1"/>
    </source>
</evidence>
<keyword evidence="2" id="KW-1185">Reference proteome</keyword>
<dbReference type="RefSeq" id="XP_017996748.1">
    <property type="nucleotide sequence ID" value="XM_018140648.1"/>
</dbReference>
<dbReference type="VEuPathDB" id="FungiDB:AB675_11773"/>
<dbReference type="GeneID" id="28732529"/>
<name>A0A0N1HJR2_9EURO</name>
<dbReference type="AlphaFoldDB" id="A0A0N1HJR2"/>
<organism evidence="1 2">
    <name type="scientific">Cyphellophora attinorum</name>
    <dbReference type="NCBI Taxonomy" id="1664694"/>
    <lineage>
        <taxon>Eukaryota</taxon>
        <taxon>Fungi</taxon>
        <taxon>Dikarya</taxon>
        <taxon>Ascomycota</taxon>
        <taxon>Pezizomycotina</taxon>
        <taxon>Eurotiomycetes</taxon>
        <taxon>Chaetothyriomycetidae</taxon>
        <taxon>Chaetothyriales</taxon>
        <taxon>Cyphellophoraceae</taxon>
        <taxon>Cyphellophora</taxon>
    </lineage>
</organism>
<sequence>MSQAISAPPWDKPKPNLAHMPTEIFEKIIGFTVPDTVEVYSKYHVKGCEQYRRHEFFL</sequence>